<evidence type="ECO:0000256" key="2">
    <source>
        <dbReference type="ARBA" id="ARBA00023002"/>
    </source>
</evidence>
<evidence type="ECO:0000313" key="7">
    <source>
        <dbReference type="Proteomes" id="UP001595772"/>
    </source>
</evidence>
<keyword evidence="7" id="KW-1185">Reference proteome</keyword>
<dbReference type="EMBL" id="JBHSAO010000011">
    <property type="protein sequence ID" value="MFC4025222.1"/>
    <property type="molecule type" value="Genomic_DNA"/>
</dbReference>
<dbReference type="PANTHER" id="PTHR22981:SF7">
    <property type="entry name" value="3-HYDROXYISOBUTYRATE DEHYDROGENASE, MITOCHONDRIAL"/>
    <property type="match status" value="1"/>
</dbReference>
<keyword evidence="3" id="KW-0520">NAD</keyword>
<comment type="caution">
    <text evidence="6">The sequence shown here is derived from an EMBL/GenBank/DDBJ whole genome shotgun (WGS) entry which is preliminary data.</text>
</comment>
<protein>
    <submittedName>
        <fullName evidence="6">NAD(P)-dependent oxidoreductase</fullName>
        <ecNumber evidence="6">1.1.-.-</ecNumber>
    </submittedName>
</protein>
<dbReference type="GO" id="GO:0016491">
    <property type="term" value="F:oxidoreductase activity"/>
    <property type="evidence" value="ECO:0007669"/>
    <property type="project" value="UniProtKB-KW"/>
</dbReference>
<dbReference type="InterPro" id="IPR013328">
    <property type="entry name" value="6PGD_dom2"/>
</dbReference>
<evidence type="ECO:0000259" key="5">
    <source>
        <dbReference type="Pfam" id="PF14833"/>
    </source>
</evidence>
<keyword evidence="2 6" id="KW-0560">Oxidoreductase</keyword>
<evidence type="ECO:0000256" key="3">
    <source>
        <dbReference type="ARBA" id="ARBA00023027"/>
    </source>
</evidence>
<evidence type="ECO:0000256" key="1">
    <source>
        <dbReference type="ARBA" id="ARBA00009080"/>
    </source>
</evidence>
<evidence type="ECO:0000259" key="4">
    <source>
        <dbReference type="Pfam" id="PF03446"/>
    </source>
</evidence>
<dbReference type="InterPro" id="IPR029752">
    <property type="entry name" value="D-isomer_DH_CS1"/>
</dbReference>
<dbReference type="SUPFAM" id="SSF48179">
    <property type="entry name" value="6-phosphogluconate dehydrogenase C-terminal domain-like"/>
    <property type="match status" value="1"/>
</dbReference>
<comment type="similarity">
    <text evidence="1">Belongs to the HIBADH-related family.</text>
</comment>
<dbReference type="Gene3D" id="3.40.50.720">
    <property type="entry name" value="NAD(P)-binding Rossmann-like Domain"/>
    <property type="match status" value="1"/>
</dbReference>
<dbReference type="Pfam" id="PF14833">
    <property type="entry name" value="NAD_binding_11"/>
    <property type="match status" value="1"/>
</dbReference>
<evidence type="ECO:0000313" key="6">
    <source>
        <dbReference type="EMBL" id="MFC4025222.1"/>
    </source>
</evidence>
<proteinExistence type="inferred from homology"/>
<dbReference type="InterPro" id="IPR006115">
    <property type="entry name" value="6PGDH_NADP-bd"/>
</dbReference>
<dbReference type="InterPro" id="IPR015815">
    <property type="entry name" value="HIBADH-related"/>
</dbReference>
<dbReference type="InterPro" id="IPR029154">
    <property type="entry name" value="HIBADH-like_NADP-bd"/>
</dbReference>
<name>A0ABV8GZB1_9BACI</name>
<dbReference type="InterPro" id="IPR036291">
    <property type="entry name" value="NAD(P)-bd_dom_sf"/>
</dbReference>
<dbReference type="SUPFAM" id="SSF51735">
    <property type="entry name" value="NAD(P)-binding Rossmann-fold domains"/>
    <property type="match status" value="1"/>
</dbReference>
<sequence length="298" mass="33362">MKDINIGIIGLGQIGGSVAKRLLKQNYNVYAYDLVDEKRKSLEKIGGKTFETPQEILNNVSTLIISLPNDEAVLKTIGNLKLGSVDHLTIIEISTILPQTIEKMYELCSPYHVKIIEAPISGGPNEVDKGELSFIISSEEMIYQSKLPIFECLGKDIHYIGENIGEAKALKLMNNIMTLGNILVASSSFSLGLKVGMDPQLMYNVLSQTGGTSHHFVKRFPKVIDEDYSPLFSNNLGLKDLRLAIEWAKKEELNIELLEVLHQFYQKSVDEGFGDEDIVSVIKYFMKYTDTNNKLIIN</sequence>
<dbReference type="Proteomes" id="UP001595772">
    <property type="component" value="Unassembled WGS sequence"/>
</dbReference>
<dbReference type="Pfam" id="PF03446">
    <property type="entry name" value="NAD_binding_2"/>
    <property type="match status" value="1"/>
</dbReference>
<dbReference type="PROSITE" id="PS00065">
    <property type="entry name" value="D_2_HYDROXYACID_DH_1"/>
    <property type="match status" value="1"/>
</dbReference>
<dbReference type="Gene3D" id="1.10.1040.10">
    <property type="entry name" value="N-(1-d-carboxylethyl)-l-norvaline Dehydrogenase, domain 2"/>
    <property type="match status" value="1"/>
</dbReference>
<dbReference type="PIRSF" id="PIRSF000103">
    <property type="entry name" value="HIBADH"/>
    <property type="match status" value="1"/>
</dbReference>
<feature type="domain" description="3-hydroxyisobutyrate dehydrogenase-like NAD-binding" evidence="5">
    <location>
        <begin position="165"/>
        <end position="284"/>
    </location>
</feature>
<dbReference type="PANTHER" id="PTHR22981">
    <property type="entry name" value="3-HYDROXYISOBUTYRATE DEHYDROGENASE-RELATED"/>
    <property type="match status" value="1"/>
</dbReference>
<reference evidence="7" key="1">
    <citation type="journal article" date="2019" name="Int. J. Syst. Evol. Microbiol.">
        <title>The Global Catalogue of Microorganisms (GCM) 10K type strain sequencing project: providing services to taxonomists for standard genome sequencing and annotation.</title>
        <authorList>
            <consortium name="The Broad Institute Genomics Platform"/>
            <consortium name="The Broad Institute Genome Sequencing Center for Infectious Disease"/>
            <person name="Wu L."/>
            <person name="Ma J."/>
        </authorList>
    </citation>
    <scope>NUCLEOTIDE SEQUENCE [LARGE SCALE GENOMIC DNA]</scope>
    <source>
        <strain evidence="7">IBRC-M 10703</strain>
    </source>
</reference>
<dbReference type="EC" id="1.1.-.-" evidence="6"/>
<dbReference type="InterPro" id="IPR008927">
    <property type="entry name" value="6-PGluconate_DH-like_C_sf"/>
</dbReference>
<organism evidence="6 7">
    <name type="scientific">Oceanobacillus longus</name>
    <dbReference type="NCBI Taxonomy" id="930120"/>
    <lineage>
        <taxon>Bacteria</taxon>
        <taxon>Bacillati</taxon>
        <taxon>Bacillota</taxon>
        <taxon>Bacilli</taxon>
        <taxon>Bacillales</taxon>
        <taxon>Bacillaceae</taxon>
        <taxon>Oceanobacillus</taxon>
    </lineage>
</organism>
<dbReference type="RefSeq" id="WP_379497712.1">
    <property type="nucleotide sequence ID" value="NZ_JBHSAO010000011.1"/>
</dbReference>
<accession>A0ABV8GZB1</accession>
<feature type="domain" description="6-phosphogluconate dehydrogenase NADP-binding" evidence="4">
    <location>
        <begin position="5"/>
        <end position="161"/>
    </location>
</feature>
<gene>
    <name evidence="6" type="ORF">ACFOUV_15610</name>
</gene>